<dbReference type="Pfam" id="PF21645">
    <property type="entry name" value="FakA-like_M"/>
    <property type="match status" value="1"/>
</dbReference>
<organism evidence="2 3">
    <name type="scientific">Lentilactobacillus raoultii</name>
    <dbReference type="NCBI Taxonomy" id="1987503"/>
    <lineage>
        <taxon>Bacteria</taxon>
        <taxon>Bacillati</taxon>
        <taxon>Bacillota</taxon>
        <taxon>Bacilli</taxon>
        <taxon>Lactobacillales</taxon>
        <taxon>Lactobacillaceae</taxon>
        <taxon>Lentilactobacillus</taxon>
    </lineage>
</organism>
<evidence type="ECO:0000259" key="1">
    <source>
        <dbReference type="Pfam" id="PF21645"/>
    </source>
</evidence>
<reference evidence="3" key="1">
    <citation type="journal article" date="2019" name="Int. J. Syst. Evol. Microbiol.">
        <title>The Global Catalogue of Microorganisms (GCM) 10K type strain sequencing project: providing services to taxonomists for standard genome sequencing and annotation.</title>
        <authorList>
            <consortium name="The Broad Institute Genomics Platform"/>
            <consortium name="The Broad Institute Genome Sequencing Center for Infectious Disease"/>
            <person name="Wu L."/>
            <person name="Ma J."/>
        </authorList>
    </citation>
    <scope>NUCLEOTIDE SEQUENCE [LARGE SCALE GENOMIC DNA]</scope>
    <source>
        <strain evidence="3">CCUG 71848</strain>
    </source>
</reference>
<keyword evidence="3" id="KW-1185">Reference proteome</keyword>
<protein>
    <submittedName>
        <fullName evidence="2">Kinase to dihydroxyacetone kinase</fullName>
    </submittedName>
</protein>
<dbReference type="RefSeq" id="WP_121977714.1">
    <property type="nucleotide sequence ID" value="NZ_JBHTLH010000005.1"/>
</dbReference>
<accession>A0ABW3PFT6</accession>
<comment type="caution">
    <text evidence="2">The sequence shown here is derived from an EMBL/GenBank/DDBJ whole genome shotgun (WGS) entry which is preliminary data.</text>
</comment>
<feature type="domain" description="Fatty acid kinase subunit A-like middle" evidence="1">
    <location>
        <begin position="4"/>
        <end position="79"/>
    </location>
</feature>
<dbReference type="EMBL" id="JBHTLH010000005">
    <property type="protein sequence ID" value="MFD1124107.1"/>
    <property type="molecule type" value="Genomic_DNA"/>
</dbReference>
<evidence type="ECO:0000313" key="3">
    <source>
        <dbReference type="Proteomes" id="UP001597156"/>
    </source>
</evidence>
<evidence type="ECO:0000313" key="2">
    <source>
        <dbReference type="EMBL" id="MFD1124107.1"/>
    </source>
</evidence>
<keyword evidence="2" id="KW-0808">Transferase</keyword>
<dbReference type="InterPro" id="IPR048394">
    <property type="entry name" value="FakA-like_M"/>
</dbReference>
<name>A0ABW3PFT6_9LACO</name>
<dbReference type="GO" id="GO:0016301">
    <property type="term" value="F:kinase activity"/>
    <property type="evidence" value="ECO:0007669"/>
    <property type="project" value="UniProtKB-KW"/>
</dbReference>
<proteinExistence type="predicted"/>
<gene>
    <name evidence="2" type="ORF">ACFQ22_01855</name>
</gene>
<sequence>MPIKYKFDTQLLIVGSPLTDHQISEEITKKFVGDSLIVGGDADLMKIHFHTNQPWQILEYGASLGEIFDVVVENMARQEAGLKG</sequence>
<keyword evidence="2" id="KW-0418">Kinase</keyword>
<dbReference type="Proteomes" id="UP001597156">
    <property type="component" value="Unassembled WGS sequence"/>
</dbReference>